<sequence length="112" mass="12794">MTNTELRERRVALARAAYLRAPVILLDDVFSFLDRKTALDVFGRLLGAGGLLRDGTTVLLATYALDGFWTSRSRMPYTDSSWRRWRASSLYGAFGWEADMVKEHLEQLADLY</sequence>
<reference evidence="1 2" key="1">
    <citation type="journal article" date="2020" name="G3 (Bethesda)">
        <title>Genetic Underpinnings of Host Manipulation by Ophiocordyceps as Revealed by Comparative Transcriptomics.</title>
        <authorList>
            <person name="Will I."/>
            <person name="Das B."/>
            <person name="Trinh T."/>
            <person name="Brachmann A."/>
            <person name="Ohm R.A."/>
            <person name="de Bekker C."/>
        </authorList>
    </citation>
    <scope>NUCLEOTIDE SEQUENCE [LARGE SCALE GENOMIC DNA]</scope>
    <source>
        <strain evidence="1 2">EC05</strain>
    </source>
</reference>
<evidence type="ECO:0000313" key="2">
    <source>
        <dbReference type="Proteomes" id="UP000562929"/>
    </source>
</evidence>
<dbReference type="SUPFAM" id="SSF52540">
    <property type="entry name" value="P-loop containing nucleoside triphosphate hydrolases"/>
    <property type="match status" value="1"/>
</dbReference>
<keyword evidence="2" id="KW-1185">Reference proteome</keyword>
<accession>A0A8H4QBH0</accession>
<gene>
    <name evidence="1" type="ORF">GQ602_000067</name>
</gene>
<organism evidence="1 2">
    <name type="scientific">Ophiocordyceps camponoti-floridani</name>
    <dbReference type="NCBI Taxonomy" id="2030778"/>
    <lineage>
        <taxon>Eukaryota</taxon>
        <taxon>Fungi</taxon>
        <taxon>Dikarya</taxon>
        <taxon>Ascomycota</taxon>
        <taxon>Pezizomycotina</taxon>
        <taxon>Sordariomycetes</taxon>
        <taxon>Hypocreomycetidae</taxon>
        <taxon>Hypocreales</taxon>
        <taxon>Ophiocordycipitaceae</taxon>
        <taxon>Ophiocordyceps</taxon>
    </lineage>
</organism>
<dbReference type="Proteomes" id="UP000562929">
    <property type="component" value="Unassembled WGS sequence"/>
</dbReference>
<evidence type="ECO:0000313" key="1">
    <source>
        <dbReference type="EMBL" id="KAF4594454.1"/>
    </source>
</evidence>
<dbReference type="InterPro" id="IPR027417">
    <property type="entry name" value="P-loop_NTPase"/>
</dbReference>
<keyword evidence="1" id="KW-0472">Membrane</keyword>
<proteinExistence type="predicted"/>
<keyword evidence="1" id="KW-0812">Transmembrane</keyword>
<name>A0A8H4QBH0_9HYPO</name>
<dbReference type="EMBL" id="JAACLJ010000001">
    <property type="protein sequence ID" value="KAF4594454.1"/>
    <property type="molecule type" value="Genomic_DNA"/>
</dbReference>
<dbReference type="AlphaFoldDB" id="A0A8H4QBH0"/>
<comment type="caution">
    <text evidence="1">The sequence shown here is derived from an EMBL/GenBank/DDBJ whole genome shotgun (WGS) entry which is preliminary data.</text>
</comment>
<protein>
    <submittedName>
        <fullName evidence="1">ABC transporter, transmembrane domain, type 1</fullName>
    </submittedName>
</protein>
<dbReference type="Gene3D" id="3.40.50.300">
    <property type="entry name" value="P-loop containing nucleotide triphosphate hydrolases"/>
    <property type="match status" value="1"/>
</dbReference>